<proteinExistence type="predicted"/>
<name>A0ABQ5HCR0_9ASTR</name>
<organism evidence="2 3">
    <name type="scientific">Tanacetum coccineum</name>
    <dbReference type="NCBI Taxonomy" id="301880"/>
    <lineage>
        <taxon>Eukaryota</taxon>
        <taxon>Viridiplantae</taxon>
        <taxon>Streptophyta</taxon>
        <taxon>Embryophyta</taxon>
        <taxon>Tracheophyta</taxon>
        <taxon>Spermatophyta</taxon>
        <taxon>Magnoliopsida</taxon>
        <taxon>eudicotyledons</taxon>
        <taxon>Gunneridae</taxon>
        <taxon>Pentapetalae</taxon>
        <taxon>asterids</taxon>
        <taxon>campanulids</taxon>
        <taxon>Asterales</taxon>
        <taxon>Asteraceae</taxon>
        <taxon>Asteroideae</taxon>
        <taxon>Anthemideae</taxon>
        <taxon>Anthemidinae</taxon>
        <taxon>Tanacetum</taxon>
    </lineage>
</organism>
<evidence type="ECO:0000313" key="2">
    <source>
        <dbReference type="EMBL" id="GJT85229.1"/>
    </source>
</evidence>
<dbReference type="Proteomes" id="UP001151760">
    <property type="component" value="Unassembled WGS sequence"/>
</dbReference>
<feature type="region of interest" description="Disordered" evidence="1">
    <location>
        <begin position="21"/>
        <end position="84"/>
    </location>
</feature>
<reference evidence="2" key="1">
    <citation type="journal article" date="2022" name="Int. J. Mol. Sci.">
        <title>Draft Genome of Tanacetum Coccineum: Genomic Comparison of Closely Related Tanacetum-Family Plants.</title>
        <authorList>
            <person name="Yamashiro T."/>
            <person name="Shiraishi A."/>
            <person name="Nakayama K."/>
            <person name="Satake H."/>
        </authorList>
    </citation>
    <scope>NUCLEOTIDE SEQUENCE</scope>
</reference>
<reference evidence="2" key="2">
    <citation type="submission" date="2022-01" db="EMBL/GenBank/DDBJ databases">
        <authorList>
            <person name="Yamashiro T."/>
            <person name="Shiraishi A."/>
            <person name="Satake H."/>
            <person name="Nakayama K."/>
        </authorList>
    </citation>
    <scope>NUCLEOTIDE SEQUENCE</scope>
</reference>
<sequence length="217" mass="24810">MSYNDIRLIFEKVWDFNQNIEPMDAEHGSKKQESPAKEKSPEKVMEEEIDTQEELKEGVKHPAAKRKKSIPRKSTRKRQKLEEDAEKDELKGFLDIVPREEAPIEVESISNKVSPIWIGRQWFLTEDIHCADELEAIVCGMDVEENCFRLRGGGARLQRLTFHEVSVETRARSLHIPSVIPVRTVASISIGGVSQKSLINHSLDGFWSHVVWVGVVR</sequence>
<keyword evidence="3" id="KW-1185">Reference proteome</keyword>
<feature type="compositionally biased region" description="Basic residues" evidence="1">
    <location>
        <begin position="62"/>
        <end position="79"/>
    </location>
</feature>
<accession>A0ABQ5HCR0</accession>
<evidence type="ECO:0000256" key="1">
    <source>
        <dbReference type="SAM" id="MobiDB-lite"/>
    </source>
</evidence>
<comment type="caution">
    <text evidence="2">The sequence shown here is derived from an EMBL/GenBank/DDBJ whole genome shotgun (WGS) entry which is preliminary data.</text>
</comment>
<gene>
    <name evidence="2" type="ORF">Tco_1066946</name>
</gene>
<protein>
    <submittedName>
        <fullName evidence="2">Uncharacterized protein</fullName>
    </submittedName>
</protein>
<feature type="compositionally biased region" description="Basic and acidic residues" evidence="1">
    <location>
        <begin position="24"/>
        <end position="46"/>
    </location>
</feature>
<evidence type="ECO:0000313" key="3">
    <source>
        <dbReference type="Proteomes" id="UP001151760"/>
    </source>
</evidence>
<dbReference type="EMBL" id="BQNB010019430">
    <property type="protein sequence ID" value="GJT85229.1"/>
    <property type="molecule type" value="Genomic_DNA"/>
</dbReference>